<dbReference type="Proteomes" id="UP000663193">
    <property type="component" value="Chromosome 6"/>
</dbReference>
<dbReference type="EMBL" id="CP069028">
    <property type="protein sequence ID" value="QRC96944.1"/>
    <property type="molecule type" value="Genomic_DNA"/>
</dbReference>
<reference evidence="2" key="1">
    <citation type="journal article" date="2021" name="BMC Genomics">
        <title>Chromosome-level genome assembly and manually-curated proteome of model necrotroph Parastagonospora nodorum Sn15 reveals a genome-wide trove of candidate effector homologs, and redundancy of virulence-related functions within an accessory chromosome.</title>
        <authorList>
            <person name="Bertazzoni S."/>
            <person name="Jones D.A.B."/>
            <person name="Phan H.T."/>
            <person name="Tan K.-C."/>
            <person name="Hane J.K."/>
        </authorList>
    </citation>
    <scope>NUCLEOTIDE SEQUENCE [LARGE SCALE GENOMIC DNA]</scope>
    <source>
        <strain evidence="2">SN15 / ATCC MYA-4574 / FGSC 10173)</strain>
    </source>
</reference>
<dbReference type="VEuPathDB" id="FungiDB:JI435_409850"/>
<organism evidence="1 2">
    <name type="scientific">Phaeosphaeria nodorum (strain SN15 / ATCC MYA-4574 / FGSC 10173)</name>
    <name type="common">Glume blotch fungus</name>
    <name type="synonym">Parastagonospora nodorum</name>
    <dbReference type="NCBI Taxonomy" id="321614"/>
    <lineage>
        <taxon>Eukaryota</taxon>
        <taxon>Fungi</taxon>
        <taxon>Dikarya</taxon>
        <taxon>Ascomycota</taxon>
        <taxon>Pezizomycotina</taxon>
        <taxon>Dothideomycetes</taxon>
        <taxon>Pleosporomycetidae</taxon>
        <taxon>Pleosporales</taxon>
        <taxon>Pleosporineae</taxon>
        <taxon>Phaeosphaeriaceae</taxon>
        <taxon>Parastagonospora</taxon>
    </lineage>
</organism>
<evidence type="ECO:0000313" key="2">
    <source>
        <dbReference type="Proteomes" id="UP000663193"/>
    </source>
</evidence>
<dbReference type="AlphaFoldDB" id="A0A7U2I086"/>
<proteinExistence type="predicted"/>
<evidence type="ECO:0000313" key="1">
    <source>
        <dbReference type="EMBL" id="QRC96944.1"/>
    </source>
</evidence>
<accession>A0A7U2I086</accession>
<keyword evidence="2" id="KW-1185">Reference proteome</keyword>
<name>A0A7U2I086_PHANO</name>
<gene>
    <name evidence="1" type="ORF">JI435_409850</name>
</gene>
<protein>
    <submittedName>
        <fullName evidence="1">Uncharacterized protein</fullName>
    </submittedName>
</protein>
<sequence>MTSMGDFGFRYEVLREVRLGIRFRILNISFQSQSTCYLICSEQFQASNARLQGP</sequence>